<dbReference type="PANTHER" id="PTHR14208">
    <property type="entry name" value="BASIC LEUCINE ZIPPER AND W2 DOMAIN-CONTAINING PROTEIN"/>
    <property type="match status" value="1"/>
</dbReference>
<feature type="domain" description="W2" evidence="2">
    <location>
        <begin position="263"/>
        <end position="437"/>
    </location>
</feature>
<reference evidence="3" key="1">
    <citation type="submission" date="2013-04" db="EMBL/GenBank/DDBJ databases">
        <title>The Genome Sequence of Fonticula alba ATCC 38817.</title>
        <authorList>
            <consortium name="The Broad Institute Genomics Platform"/>
            <person name="Russ C."/>
            <person name="Cuomo C."/>
            <person name="Burger G."/>
            <person name="Gray M.W."/>
            <person name="Holland P.W.H."/>
            <person name="King N."/>
            <person name="Lang F.B.F."/>
            <person name="Roger A.J."/>
            <person name="Ruiz-Trillo I."/>
            <person name="Brown M."/>
            <person name="Walker B."/>
            <person name="Young S."/>
            <person name="Zeng Q."/>
            <person name="Gargeya S."/>
            <person name="Fitzgerald M."/>
            <person name="Haas B."/>
            <person name="Abouelleil A."/>
            <person name="Allen A.W."/>
            <person name="Alvarado L."/>
            <person name="Arachchi H.M."/>
            <person name="Berlin A.M."/>
            <person name="Chapman S.B."/>
            <person name="Gainer-Dewar J."/>
            <person name="Goldberg J."/>
            <person name="Griggs A."/>
            <person name="Gujja S."/>
            <person name="Hansen M."/>
            <person name="Howarth C."/>
            <person name="Imamovic A."/>
            <person name="Ireland A."/>
            <person name="Larimer J."/>
            <person name="McCowan C."/>
            <person name="Murphy C."/>
            <person name="Pearson M."/>
            <person name="Poon T.W."/>
            <person name="Priest M."/>
            <person name="Roberts A."/>
            <person name="Saif S."/>
            <person name="Shea T."/>
            <person name="Sisk P."/>
            <person name="Sykes S."/>
            <person name="Wortman J."/>
            <person name="Nusbaum C."/>
            <person name="Birren B."/>
        </authorList>
    </citation>
    <scope>NUCLEOTIDE SEQUENCE [LARGE SCALE GENOMIC DNA]</scope>
    <source>
        <strain evidence="3">ATCC 38817</strain>
    </source>
</reference>
<keyword evidence="4" id="KW-1185">Reference proteome</keyword>
<dbReference type="PROSITE" id="PS51363">
    <property type="entry name" value="W2"/>
    <property type="match status" value="1"/>
</dbReference>
<feature type="coiled-coil region" evidence="1">
    <location>
        <begin position="413"/>
        <end position="440"/>
    </location>
</feature>
<accession>A0A058ZA53</accession>
<sequence>MLAGHRDRRRKKDIRARFDPEQFQELLLGVIKGCVSAVPPESVTVSSFDKDALMRTFNSNADRLQFEQSSSVFLEILFVGGILDAGGNFEFPAIGKSPLSVIACADDKEIRHMVDIFLTIIARYRYMQDTLKETVERLLSLLIGLQANLTPEQISKLVTAFAMLCSSMRVPVSALSALLKGYLVKDGIALKYLTAILKTMSTLPAESAEREASGIDALTLSLRRSDLDTKLLEFFPENRRTYAELKSHFAAHNLSEITRHYLRVQQRRKREELQARLEANLRSESPVLAECANIIKSYMPTAGGTNEDSLSETDVTLVVWNAIMRSVTWSSKSDLYEKQALRQVKTNGKLLAFCTRSPTSELALMNAVQMFCHEDQRFVRIFPQLVAILYNEDAVSSEAIRYWYDKGAVNKGREGFRKQVDTLLKQIESAEEDSDDEESDSE</sequence>
<evidence type="ECO:0000313" key="4">
    <source>
        <dbReference type="Proteomes" id="UP000030693"/>
    </source>
</evidence>
<dbReference type="PANTHER" id="PTHR14208:SF2">
    <property type="entry name" value="PROTEIN KRASAVIETZ"/>
    <property type="match status" value="1"/>
</dbReference>
<dbReference type="Pfam" id="PF25504">
    <property type="entry name" value="HEAT_5MP1_2"/>
    <property type="match status" value="1"/>
</dbReference>
<organism evidence="3">
    <name type="scientific">Fonticula alba</name>
    <name type="common">Slime mold</name>
    <dbReference type="NCBI Taxonomy" id="691883"/>
    <lineage>
        <taxon>Eukaryota</taxon>
        <taxon>Rotosphaerida</taxon>
        <taxon>Fonticulaceae</taxon>
        <taxon>Fonticula</taxon>
    </lineage>
</organism>
<gene>
    <name evidence="3" type="ORF">H696_02756</name>
</gene>
<evidence type="ECO:0000259" key="2">
    <source>
        <dbReference type="PROSITE" id="PS51363"/>
    </source>
</evidence>
<dbReference type="AlphaFoldDB" id="A0A058ZA53"/>
<protein>
    <recommendedName>
        <fullName evidence="2">W2 domain-containing protein</fullName>
    </recommendedName>
</protein>
<dbReference type="GO" id="GO:0005737">
    <property type="term" value="C:cytoplasm"/>
    <property type="evidence" value="ECO:0007669"/>
    <property type="project" value="TreeGrafter"/>
</dbReference>
<dbReference type="InterPro" id="IPR016024">
    <property type="entry name" value="ARM-type_fold"/>
</dbReference>
<dbReference type="GO" id="GO:0016020">
    <property type="term" value="C:membrane"/>
    <property type="evidence" value="ECO:0007669"/>
    <property type="project" value="TreeGrafter"/>
</dbReference>
<dbReference type="OMA" id="ELIQCIW"/>
<dbReference type="Pfam" id="PF02020">
    <property type="entry name" value="W2"/>
    <property type="match status" value="1"/>
</dbReference>
<dbReference type="eggNOG" id="KOG2297">
    <property type="taxonomic scope" value="Eukaryota"/>
</dbReference>
<keyword evidence="1" id="KW-0175">Coiled coil</keyword>
<dbReference type="SUPFAM" id="SSF48371">
    <property type="entry name" value="ARM repeat"/>
    <property type="match status" value="1"/>
</dbReference>
<dbReference type="SMART" id="SM00515">
    <property type="entry name" value="eIF5C"/>
    <property type="match status" value="1"/>
</dbReference>
<evidence type="ECO:0000313" key="3">
    <source>
        <dbReference type="EMBL" id="KCV70412.1"/>
    </source>
</evidence>
<evidence type="ECO:0000256" key="1">
    <source>
        <dbReference type="SAM" id="Coils"/>
    </source>
</evidence>
<dbReference type="InterPro" id="IPR057397">
    <property type="entry name" value="HEAT_5MP1_2"/>
</dbReference>
<proteinExistence type="predicted"/>
<dbReference type="STRING" id="691883.A0A058ZA53"/>
<dbReference type="InterPro" id="IPR003307">
    <property type="entry name" value="W2_domain"/>
</dbReference>
<dbReference type="Proteomes" id="UP000030693">
    <property type="component" value="Unassembled WGS sequence"/>
</dbReference>
<name>A0A058ZA53_FONAL</name>
<dbReference type="InterPro" id="IPR051245">
    <property type="entry name" value="eIF5-mimic_regulator"/>
</dbReference>
<dbReference type="GeneID" id="20527481"/>
<dbReference type="RefSeq" id="XP_009494928.1">
    <property type="nucleotide sequence ID" value="XM_009496653.1"/>
</dbReference>
<dbReference type="Gene3D" id="1.25.40.180">
    <property type="match status" value="1"/>
</dbReference>
<dbReference type="OrthoDB" id="1727522at2759"/>
<dbReference type="EMBL" id="KB932204">
    <property type="protein sequence ID" value="KCV70412.1"/>
    <property type="molecule type" value="Genomic_DNA"/>
</dbReference>